<accession>A0A1I1TVK7</accession>
<protein>
    <submittedName>
        <fullName evidence="3">Copper chaperone</fullName>
    </submittedName>
</protein>
<dbReference type="AlphaFoldDB" id="A0A1I1TVK7"/>
<evidence type="ECO:0000313" key="4">
    <source>
        <dbReference type="Proteomes" id="UP000199517"/>
    </source>
</evidence>
<organism evidence="3 4">
    <name type="scientific">Paracidovorax konjaci</name>
    <dbReference type="NCBI Taxonomy" id="32040"/>
    <lineage>
        <taxon>Bacteria</taxon>
        <taxon>Pseudomonadati</taxon>
        <taxon>Pseudomonadota</taxon>
        <taxon>Betaproteobacteria</taxon>
        <taxon>Burkholderiales</taxon>
        <taxon>Comamonadaceae</taxon>
        <taxon>Paracidovorax</taxon>
    </lineage>
</organism>
<dbReference type="STRING" id="32040.SAMN04489710_10490"/>
<name>A0A1I1TVK7_9BURK</name>
<dbReference type="InterPro" id="IPR017969">
    <property type="entry name" value="Heavy-metal-associated_CS"/>
</dbReference>
<dbReference type="InterPro" id="IPR006121">
    <property type="entry name" value="HMA_dom"/>
</dbReference>
<gene>
    <name evidence="3" type="ORF">SAMN04489710_10490</name>
</gene>
<keyword evidence="4" id="KW-1185">Reference proteome</keyword>
<dbReference type="Gene3D" id="3.30.70.100">
    <property type="match status" value="1"/>
</dbReference>
<dbReference type="CDD" id="cd00371">
    <property type="entry name" value="HMA"/>
    <property type="match status" value="1"/>
</dbReference>
<dbReference type="InterPro" id="IPR036163">
    <property type="entry name" value="HMA_dom_sf"/>
</dbReference>
<keyword evidence="1" id="KW-0479">Metal-binding</keyword>
<feature type="domain" description="HMA" evidence="2">
    <location>
        <begin position="1"/>
        <end position="63"/>
    </location>
</feature>
<dbReference type="PROSITE" id="PS50846">
    <property type="entry name" value="HMA_2"/>
    <property type="match status" value="1"/>
</dbReference>
<dbReference type="EMBL" id="FOMQ01000004">
    <property type="protein sequence ID" value="SFD62602.1"/>
    <property type="molecule type" value="Genomic_DNA"/>
</dbReference>
<dbReference type="SUPFAM" id="SSF55008">
    <property type="entry name" value="HMA, heavy metal-associated domain"/>
    <property type="match status" value="1"/>
</dbReference>
<dbReference type="RefSeq" id="WP_092950585.1">
    <property type="nucleotide sequence ID" value="NZ_FOMQ01000004.1"/>
</dbReference>
<sequence length="63" mass="6731">MIEFEVKNMSCGHCVGNVTKTVKQIDPGAVVEVDLSSKKVSVQSAADRNTFVKALTEAGYPTT</sequence>
<evidence type="ECO:0000256" key="1">
    <source>
        <dbReference type="ARBA" id="ARBA00022723"/>
    </source>
</evidence>
<dbReference type="OrthoDB" id="9813965at2"/>
<dbReference type="Proteomes" id="UP000199517">
    <property type="component" value="Unassembled WGS sequence"/>
</dbReference>
<dbReference type="Pfam" id="PF00403">
    <property type="entry name" value="HMA"/>
    <property type="match status" value="1"/>
</dbReference>
<dbReference type="PROSITE" id="PS01047">
    <property type="entry name" value="HMA_1"/>
    <property type="match status" value="1"/>
</dbReference>
<dbReference type="GO" id="GO:0046872">
    <property type="term" value="F:metal ion binding"/>
    <property type="evidence" value="ECO:0007669"/>
    <property type="project" value="UniProtKB-KW"/>
</dbReference>
<reference evidence="4" key="1">
    <citation type="submission" date="2016-10" db="EMBL/GenBank/DDBJ databases">
        <authorList>
            <person name="Varghese N."/>
            <person name="Submissions S."/>
        </authorList>
    </citation>
    <scope>NUCLEOTIDE SEQUENCE [LARGE SCALE GENOMIC DNA]</scope>
    <source>
        <strain evidence="4">DSM 7481</strain>
    </source>
</reference>
<evidence type="ECO:0000259" key="2">
    <source>
        <dbReference type="PROSITE" id="PS50846"/>
    </source>
</evidence>
<evidence type="ECO:0000313" key="3">
    <source>
        <dbReference type="EMBL" id="SFD62602.1"/>
    </source>
</evidence>
<proteinExistence type="predicted"/>